<evidence type="ECO:0000259" key="2">
    <source>
        <dbReference type="PROSITE" id="PS50006"/>
    </source>
</evidence>
<evidence type="ECO:0000313" key="3">
    <source>
        <dbReference type="EMBL" id="KAK6116624.1"/>
    </source>
</evidence>
<reference evidence="3 4" key="1">
    <citation type="journal article" date="2021" name="Comput. Struct. Biotechnol. J.">
        <title>De novo genome assembly of the potent medicinal plant Rehmannia glutinosa using nanopore technology.</title>
        <authorList>
            <person name="Ma L."/>
            <person name="Dong C."/>
            <person name="Song C."/>
            <person name="Wang X."/>
            <person name="Zheng X."/>
            <person name="Niu Y."/>
            <person name="Chen S."/>
            <person name="Feng W."/>
        </authorList>
    </citation>
    <scope>NUCLEOTIDE SEQUENCE [LARGE SCALE GENOMIC DNA]</scope>
    <source>
        <strain evidence="3">DH-2019</strain>
    </source>
</reference>
<dbReference type="EMBL" id="JABTTQ020003488">
    <property type="protein sequence ID" value="KAK6116624.1"/>
    <property type="molecule type" value="Genomic_DNA"/>
</dbReference>
<gene>
    <name evidence="3" type="ORF">DH2020_049623</name>
</gene>
<dbReference type="InterPro" id="IPR000253">
    <property type="entry name" value="FHA_dom"/>
</dbReference>
<dbReference type="Pfam" id="PF00498">
    <property type="entry name" value="FHA"/>
    <property type="match status" value="1"/>
</dbReference>
<proteinExistence type="predicted"/>
<dbReference type="InterPro" id="IPR008984">
    <property type="entry name" value="SMAD_FHA_dom_sf"/>
</dbReference>
<accession>A0ABR0U2S0</accession>
<dbReference type="Gene3D" id="2.60.200.20">
    <property type="match status" value="1"/>
</dbReference>
<dbReference type="PROSITE" id="PS50006">
    <property type="entry name" value="FHA_DOMAIN"/>
    <property type="match status" value="1"/>
</dbReference>
<feature type="domain" description="FHA" evidence="2">
    <location>
        <begin position="63"/>
        <end position="114"/>
    </location>
</feature>
<keyword evidence="4" id="KW-1185">Reference proteome</keyword>
<dbReference type="PANTHER" id="PTHR22593">
    <property type="entry name" value="TRANSMEMBRANE PROTEIN 18"/>
    <property type="match status" value="1"/>
</dbReference>
<evidence type="ECO:0000313" key="4">
    <source>
        <dbReference type="Proteomes" id="UP001318860"/>
    </source>
</evidence>
<dbReference type="SMART" id="SM00240">
    <property type="entry name" value="FHA"/>
    <property type="match status" value="1"/>
</dbReference>
<dbReference type="PANTHER" id="PTHR22593:SF8">
    <property type="entry name" value="FHA DOMAIN-CONTAINING PROTEIN PS1"/>
    <property type="match status" value="1"/>
</dbReference>
<evidence type="ECO:0000256" key="1">
    <source>
        <dbReference type="SAM" id="MobiDB-lite"/>
    </source>
</evidence>
<comment type="caution">
    <text evidence="3">The sequence shown here is derived from an EMBL/GenBank/DDBJ whole genome shotgun (WGS) entry which is preliminary data.</text>
</comment>
<organism evidence="3 4">
    <name type="scientific">Rehmannia glutinosa</name>
    <name type="common">Chinese foxglove</name>
    <dbReference type="NCBI Taxonomy" id="99300"/>
    <lineage>
        <taxon>Eukaryota</taxon>
        <taxon>Viridiplantae</taxon>
        <taxon>Streptophyta</taxon>
        <taxon>Embryophyta</taxon>
        <taxon>Tracheophyta</taxon>
        <taxon>Spermatophyta</taxon>
        <taxon>Magnoliopsida</taxon>
        <taxon>eudicotyledons</taxon>
        <taxon>Gunneridae</taxon>
        <taxon>Pentapetalae</taxon>
        <taxon>asterids</taxon>
        <taxon>lamiids</taxon>
        <taxon>Lamiales</taxon>
        <taxon>Orobanchaceae</taxon>
        <taxon>Rehmannieae</taxon>
        <taxon>Rehmannia</taxon>
    </lineage>
</organism>
<feature type="compositionally biased region" description="Acidic residues" evidence="1">
    <location>
        <begin position="161"/>
        <end position="173"/>
    </location>
</feature>
<dbReference type="Proteomes" id="UP001318860">
    <property type="component" value="Unassembled WGS sequence"/>
</dbReference>
<dbReference type="CDD" id="cd22691">
    <property type="entry name" value="FHA_PS1-like"/>
    <property type="match status" value="1"/>
</dbReference>
<name>A0ABR0U2S0_REHGL</name>
<protein>
    <recommendedName>
        <fullName evidence="2">FHA domain-containing protein</fullName>
    </recommendedName>
</protein>
<dbReference type="SUPFAM" id="SSF49879">
    <property type="entry name" value="SMAD/FHA domain"/>
    <property type="match status" value="1"/>
</dbReference>
<feature type="region of interest" description="Disordered" evidence="1">
    <location>
        <begin position="161"/>
        <end position="184"/>
    </location>
</feature>
<sequence length="458" mass="51700">MAENQEQLKPKEREIPVFTVLKNNCILKNIFLLDNPPSISPSPPSSFPVAENVDQESEMEEVLLVGRHPDCNIKLEHPSISRFHLRIHSKPSFRSLFVTDLSSVHGTWISGNRIEPGVRMKLNEGDTLRLGASSRLYRLNWVPISRAYDIDNPFVPQLDDADSVEEETEEEMDQERNISSGGNDQVEIQIPSENIDGLERLFSDEDLDSSLQKMSLMPEDLYNSFSSEVEVEKNSSPGIDDQENELSSGQLCEFDKENSTPSAEFPLEEVSAVSQLETMEISEMMNSEKKSGVSIWSRRGKPESVQIETRFNMSSQVKSFVGENQESESILKDHCASPDNEEEIFTPDKENASSDSLLFRSLKSKSEETLKSESISNAPISSVDQDDEIFTPDKENMTPNSNLFRSMKNIESLGKNPKSHRSSPLKMVYNSNMDQEEAKEIFTPDKENMTQIVIFLGP</sequence>